<sequence>MRQTVVGVVGLAAVVSVAGVQAAPPDWSKVPAKSVTLFYPGQSTYEWLVGPEHKKNAYKKVVQGEACLSCHEGEEADIGKKTATGQRLEPNKLDGKQPVIDLKVQAAYDNKNLYWRFQWKTKNNYPGSAYPFYRFDGKEWKKYGAPRLDKEVQEGKQPAVYEDRLTIVLDDGKVERFKAHGCWLTCHDGMRDTAKVASEDAVKANPLLGQALKKTDVRKYLPSTRTDANASWDKTKSPEEIAKLKAAGQFVDLMQWRAHRSNPVGMADDGYILEYRNFDEGKNMFSSNLDKEKKQPKYMFDAAKVGAKAIGADKMRDLKGPQALVPGQSAVPFDPAAGWKEGDLLPQYYVNRADAKDSAADNSNTKGTWSNGTWTVVWSRPLDTGHPEDDKILKAGGAYTVGFAVHDDNITTRGHHVSFPVTLGLGVKADIEAVKTK</sequence>
<evidence type="ECO:0000259" key="7">
    <source>
        <dbReference type="SMART" id="SM00887"/>
    </source>
</evidence>
<proteinExistence type="predicted"/>
<feature type="domain" description="Cytochrome c-552/DMSO reductase-like haem-binding" evidence="7">
    <location>
        <begin position="24"/>
        <end position="418"/>
    </location>
</feature>
<evidence type="ECO:0000256" key="3">
    <source>
        <dbReference type="ARBA" id="ARBA00022723"/>
    </source>
</evidence>
<evidence type="ECO:0000256" key="1">
    <source>
        <dbReference type="ARBA" id="ARBA00022448"/>
    </source>
</evidence>
<keyword evidence="5" id="KW-0408">Iron</keyword>
<keyword evidence="1" id="KW-0813">Transport</keyword>
<feature type="signal peptide" evidence="6">
    <location>
        <begin position="1"/>
        <end position="22"/>
    </location>
</feature>
<dbReference type="Pfam" id="PF09459">
    <property type="entry name" value="EB_dh"/>
    <property type="match status" value="1"/>
</dbReference>
<dbReference type="STRING" id="1817768.A3A87_01805"/>
<evidence type="ECO:0000256" key="2">
    <source>
        <dbReference type="ARBA" id="ARBA00022617"/>
    </source>
</evidence>
<protein>
    <recommendedName>
        <fullName evidence="7">Cytochrome c-552/DMSO reductase-like haem-binding domain-containing protein</fullName>
    </recommendedName>
</protein>
<keyword evidence="4" id="KW-0249">Electron transport</keyword>
<evidence type="ECO:0000256" key="4">
    <source>
        <dbReference type="ARBA" id="ARBA00022982"/>
    </source>
</evidence>
<keyword evidence="2" id="KW-0349">Heme</keyword>
<feature type="chain" id="PRO_5009526877" description="Cytochrome c-552/DMSO reductase-like haem-binding domain-containing protein" evidence="6">
    <location>
        <begin position="23"/>
        <end position="437"/>
    </location>
</feature>
<dbReference type="SMART" id="SM00887">
    <property type="entry name" value="EB_dh"/>
    <property type="match status" value="1"/>
</dbReference>
<dbReference type="Gene3D" id="2.60.40.1190">
    <property type="match status" value="1"/>
</dbReference>
<accession>A0A1F6TWZ9</accession>
<dbReference type="InterPro" id="IPR019020">
    <property type="entry name" value="Cyt-c552/DMSO_Rdtase_haem-bd"/>
</dbReference>
<dbReference type="CDD" id="cd09625">
    <property type="entry name" value="DOMON_like_cytochrome"/>
    <property type="match status" value="1"/>
</dbReference>
<keyword evidence="3" id="KW-0479">Metal-binding</keyword>
<name>A0A1F6TWZ9_9PROT</name>
<dbReference type="EMBL" id="MFTC01000093">
    <property type="protein sequence ID" value="OGI49647.1"/>
    <property type="molecule type" value="Genomic_DNA"/>
</dbReference>
<dbReference type="Proteomes" id="UP000179037">
    <property type="component" value="Unassembled WGS sequence"/>
</dbReference>
<gene>
    <name evidence="8" type="ORF">A3A87_01805</name>
</gene>
<dbReference type="GO" id="GO:0046872">
    <property type="term" value="F:metal ion binding"/>
    <property type="evidence" value="ECO:0007669"/>
    <property type="project" value="UniProtKB-KW"/>
</dbReference>
<dbReference type="AlphaFoldDB" id="A0A1F6TWZ9"/>
<dbReference type="GO" id="GO:0020037">
    <property type="term" value="F:heme binding"/>
    <property type="evidence" value="ECO:0007669"/>
    <property type="project" value="InterPro"/>
</dbReference>
<reference evidence="8 9" key="1">
    <citation type="journal article" date="2016" name="Nat. Commun.">
        <title>Thousands of microbial genomes shed light on interconnected biogeochemical processes in an aquifer system.</title>
        <authorList>
            <person name="Anantharaman K."/>
            <person name="Brown C.T."/>
            <person name="Hug L.A."/>
            <person name="Sharon I."/>
            <person name="Castelle C.J."/>
            <person name="Probst A.J."/>
            <person name="Thomas B.C."/>
            <person name="Singh A."/>
            <person name="Wilkins M.J."/>
            <person name="Karaoz U."/>
            <person name="Brodie E.L."/>
            <person name="Williams K.H."/>
            <person name="Hubbard S.S."/>
            <person name="Banfield J.F."/>
        </authorList>
    </citation>
    <scope>NUCLEOTIDE SEQUENCE [LARGE SCALE GENOMIC DNA]</scope>
</reference>
<evidence type="ECO:0000313" key="9">
    <source>
        <dbReference type="Proteomes" id="UP000179037"/>
    </source>
</evidence>
<comment type="caution">
    <text evidence="8">The sequence shown here is derived from an EMBL/GenBank/DDBJ whole genome shotgun (WGS) entry which is preliminary data.</text>
</comment>
<organism evidence="8 9">
    <name type="scientific">Candidatus Muproteobacteria bacterium RIFCSPLOWO2_01_FULL_60_18</name>
    <dbReference type="NCBI Taxonomy" id="1817768"/>
    <lineage>
        <taxon>Bacteria</taxon>
        <taxon>Pseudomonadati</taxon>
        <taxon>Pseudomonadota</taxon>
        <taxon>Candidatus Muproteobacteria</taxon>
    </lineage>
</organism>
<evidence type="ECO:0000313" key="8">
    <source>
        <dbReference type="EMBL" id="OGI49647.1"/>
    </source>
</evidence>
<evidence type="ECO:0000256" key="5">
    <source>
        <dbReference type="ARBA" id="ARBA00023004"/>
    </source>
</evidence>
<evidence type="ECO:0000256" key="6">
    <source>
        <dbReference type="SAM" id="SignalP"/>
    </source>
</evidence>
<keyword evidence="6" id="KW-0732">Signal</keyword>